<name>A0A7R9FPW9_9CRUS</name>
<keyword evidence="3" id="KW-0732">Signal</keyword>
<evidence type="ECO:0000259" key="4">
    <source>
        <dbReference type="PROSITE" id="PS50835"/>
    </source>
</evidence>
<feature type="compositionally biased region" description="Polar residues" evidence="1">
    <location>
        <begin position="620"/>
        <end position="629"/>
    </location>
</feature>
<sequence>MHRWALALLLGPGLLALVAAKRSHRTWNVGDLAQIQPRDGIEGGYGEFVFESGENITFVCTLTDAGLNESISVSQLRFRIPTDEVLKPNFTSSDTTVSLTIINAAAEDSGRYDCGNVSSNGTFSMLHTVPLEIGFPPMGPKSWRCWSKELELLHCVWSKEDNPVTTYYAFFVQTEGSVAECLPPKPNAEECEAGKGQSPPYRPTEEEVDIVVRAHNLLHNETFTYFFDHYRNIKIVELKDVDVKTIDAETLNVTWDLPSDLQLYNVSIVHNIQWVPRPWAEELHFVSVEGREIPTKNVIRPTSVSDTSAVFKNLSTKSLYKFYIVSSNEMGKAPQKSIIDVDKEKNRIPCPTILNEILTDDGRFLLEWKAPGEGTTTNYTVFWCSSPPAWPNCDSDIDWDVVPKSNTTFELNSTESLKFAVSANGEFGHSGMGWEKIEYGPDSGLNLPISVLVITALIAVALVTSIVLGGKRLWKHFHKMGDIHVTLPSAFSDNNLNKPGDHSNQGFLYETDSVSMNQTITGFQVVKLNHKEDGESDKPKSTVLVRTNSLPDLGRDKPTPKDFLLQLHRRRSTKTEIIADSEGYSMEPLIRSTKTGIIADTALAYFQIGIQEEETLPDTKGSTLGSPPTKTRGPVEGYQKLQDPWKDSGYWIVCERDLCLAPNEGRSQYICIDLEDGEKAPDDDHDDDSRILDSDYDESLVDNGELMKKLGIVGMETQSEGLSPGYVQASVLSTRGARTMCLSLSYEHGEASEEQPGEFLQVSCIFEGESIPS</sequence>
<feature type="domain" description="Ig-like" evidence="4">
    <location>
        <begin position="37"/>
        <end position="114"/>
    </location>
</feature>
<dbReference type="Proteomes" id="UP000677054">
    <property type="component" value="Unassembled WGS sequence"/>
</dbReference>
<reference evidence="5" key="1">
    <citation type="submission" date="2020-11" db="EMBL/GenBank/DDBJ databases">
        <authorList>
            <person name="Tran Van P."/>
        </authorList>
    </citation>
    <scope>NUCLEOTIDE SEQUENCE</scope>
</reference>
<dbReference type="SUPFAM" id="SSF48726">
    <property type="entry name" value="Immunoglobulin"/>
    <property type="match status" value="1"/>
</dbReference>
<dbReference type="EMBL" id="CAJPEV010002982">
    <property type="protein sequence ID" value="CAG0898593.1"/>
    <property type="molecule type" value="Genomic_DNA"/>
</dbReference>
<evidence type="ECO:0000313" key="5">
    <source>
        <dbReference type="EMBL" id="CAD7250646.1"/>
    </source>
</evidence>
<keyword evidence="6" id="KW-1185">Reference proteome</keyword>
<feature type="transmembrane region" description="Helical" evidence="2">
    <location>
        <begin position="447"/>
        <end position="470"/>
    </location>
</feature>
<dbReference type="Gene3D" id="2.60.40.10">
    <property type="entry name" value="Immunoglobulins"/>
    <property type="match status" value="3"/>
</dbReference>
<accession>A0A7R9FPW9</accession>
<evidence type="ECO:0000256" key="2">
    <source>
        <dbReference type="SAM" id="Phobius"/>
    </source>
</evidence>
<organism evidence="5">
    <name type="scientific">Darwinula stevensoni</name>
    <dbReference type="NCBI Taxonomy" id="69355"/>
    <lineage>
        <taxon>Eukaryota</taxon>
        <taxon>Metazoa</taxon>
        <taxon>Ecdysozoa</taxon>
        <taxon>Arthropoda</taxon>
        <taxon>Crustacea</taxon>
        <taxon>Oligostraca</taxon>
        <taxon>Ostracoda</taxon>
        <taxon>Podocopa</taxon>
        <taxon>Podocopida</taxon>
        <taxon>Darwinulocopina</taxon>
        <taxon>Darwinuloidea</taxon>
        <taxon>Darwinulidae</taxon>
        <taxon>Darwinula</taxon>
    </lineage>
</organism>
<evidence type="ECO:0000313" key="6">
    <source>
        <dbReference type="Proteomes" id="UP000677054"/>
    </source>
</evidence>
<feature type="chain" id="PRO_5036210508" description="Ig-like domain-containing protein" evidence="3">
    <location>
        <begin position="21"/>
        <end position="773"/>
    </location>
</feature>
<dbReference type="InterPro" id="IPR036116">
    <property type="entry name" value="FN3_sf"/>
</dbReference>
<keyword evidence="2" id="KW-0472">Membrane</keyword>
<dbReference type="EMBL" id="LR902499">
    <property type="protein sequence ID" value="CAD7250646.1"/>
    <property type="molecule type" value="Genomic_DNA"/>
</dbReference>
<protein>
    <recommendedName>
        <fullName evidence="4">Ig-like domain-containing protein</fullName>
    </recommendedName>
</protein>
<dbReference type="PROSITE" id="PS50835">
    <property type="entry name" value="IG_LIKE"/>
    <property type="match status" value="1"/>
</dbReference>
<dbReference type="SUPFAM" id="SSF49265">
    <property type="entry name" value="Fibronectin type III"/>
    <property type="match status" value="2"/>
</dbReference>
<dbReference type="InterPro" id="IPR036179">
    <property type="entry name" value="Ig-like_dom_sf"/>
</dbReference>
<keyword evidence="2" id="KW-0812">Transmembrane</keyword>
<dbReference type="InterPro" id="IPR013783">
    <property type="entry name" value="Ig-like_fold"/>
</dbReference>
<evidence type="ECO:0000256" key="3">
    <source>
        <dbReference type="SAM" id="SignalP"/>
    </source>
</evidence>
<dbReference type="OrthoDB" id="6381660at2759"/>
<dbReference type="InterPro" id="IPR007110">
    <property type="entry name" value="Ig-like_dom"/>
</dbReference>
<evidence type="ECO:0000256" key="1">
    <source>
        <dbReference type="SAM" id="MobiDB-lite"/>
    </source>
</evidence>
<feature type="region of interest" description="Disordered" evidence="1">
    <location>
        <begin position="617"/>
        <end position="639"/>
    </location>
</feature>
<proteinExistence type="predicted"/>
<feature type="signal peptide" evidence="3">
    <location>
        <begin position="1"/>
        <end position="20"/>
    </location>
</feature>
<gene>
    <name evidence="5" type="ORF">DSTB1V02_LOCUS10416</name>
</gene>
<dbReference type="AlphaFoldDB" id="A0A7R9FPW9"/>
<keyword evidence="2" id="KW-1133">Transmembrane helix</keyword>